<dbReference type="EMBL" id="LWBO01000012">
    <property type="protein sequence ID" value="OQP48437.1"/>
    <property type="molecule type" value="Genomic_DNA"/>
</dbReference>
<accession>A0ABX3NZU9</accession>
<gene>
    <name evidence="2" type="ORF">A4D02_06910</name>
</gene>
<sequence length="348" mass="38370">MIPGSCFRRSIAGFTLMLSLLTAKGQDLHFSQFFEAPLLRNPSLAGIYTGDYRIQGVYRDQWNSVTNAYRTGSLNAEIKLPIGSGNDFISTGIQALFDKAGTVGLTTTHILPAFNYHKSLSNDKTMYLSLGFMGGLIRKSIDITKVTTDNQYNGAGGYDPTLPTGETMLSPNYSTWDASVGMSFNTTFGTDQQNSMFIGGAYHHLNRPKNSFYHNRSIELNPKYVASIGVKWSMDDVSYLTLQADYSKQGAYKETIGGALYSYKLGVDADNNPAYTVSGGLFVRWKDAMVPVLKIEWGNLSTALSYDVNISQLKTASMGRGGFELSVSYIGFLHHDNSAQYKMLCPKF</sequence>
<feature type="chain" id="PRO_5047072936" description="Type IX secretion system membrane protein PorP/SprF" evidence="1">
    <location>
        <begin position="26"/>
        <end position="348"/>
    </location>
</feature>
<dbReference type="NCBIfam" id="TIGR03519">
    <property type="entry name" value="T9SS_PorP_fam"/>
    <property type="match status" value="1"/>
</dbReference>
<protein>
    <recommendedName>
        <fullName evidence="4">Type IX secretion system membrane protein PorP/SprF</fullName>
    </recommendedName>
</protein>
<keyword evidence="3" id="KW-1185">Reference proteome</keyword>
<evidence type="ECO:0000313" key="3">
    <source>
        <dbReference type="Proteomes" id="UP000192277"/>
    </source>
</evidence>
<dbReference type="Proteomes" id="UP000192277">
    <property type="component" value="Unassembled WGS sequence"/>
</dbReference>
<feature type="signal peptide" evidence="1">
    <location>
        <begin position="1"/>
        <end position="25"/>
    </location>
</feature>
<keyword evidence="1" id="KW-0732">Signal</keyword>
<reference evidence="2 3" key="1">
    <citation type="submission" date="2016-04" db="EMBL/GenBank/DDBJ databases">
        <authorList>
            <person name="Chen L."/>
            <person name="Zhuang W."/>
            <person name="Wang G."/>
        </authorList>
    </citation>
    <scope>NUCLEOTIDE SEQUENCE [LARGE SCALE GENOMIC DNA]</scope>
    <source>
        <strain evidence="3">GR20</strain>
    </source>
</reference>
<name>A0ABX3NZU9_9BACT</name>
<dbReference type="InterPro" id="IPR019861">
    <property type="entry name" value="PorP/SprF_Bacteroidetes"/>
</dbReference>
<comment type="caution">
    <text evidence="2">The sequence shown here is derived from an EMBL/GenBank/DDBJ whole genome shotgun (WGS) entry which is preliminary data.</text>
</comment>
<organism evidence="2 3">
    <name type="scientific">Niastella koreensis</name>
    <dbReference type="NCBI Taxonomy" id="354356"/>
    <lineage>
        <taxon>Bacteria</taxon>
        <taxon>Pseudomonadati</taxon>
        <taxon>Bacteroidota</taxon>
        <taxon>Chitinophagia</taxon>
        <taxon>Chitinophagales</taxon>
        <taxon>Chitinophagaceae</taxon>
        <taxon>Niastella</taxon>
    </lineage>
</organism>
<dbReference type="Pfam" id="PF11751">
    <property type="entry name" value="PorP_SprF"/>
    <property type="match status" value="1"/>
</dbReference>
<evidence type="ECO:0000256" key="1">
    <source>
        <dbReference type="SAM" id="SignalP"/>
    </source>
</evidence>
<evidence type="ECO:0008006" key="4">
    <source>
        <dbReference type="Google" id="ProtNLM"/>
    </source>
</evidence>
<dbReference type="RefSeq" id="WP_014221640.1">
    <property type="nucleotide sequence ID" value="NZ_LWBO01000012.1"/>
</dbReference>
<proteinExistence type="predicted"/>
<evidence type="ECO:0000313" key="2">
    <source>
        <dbReference type="EMBL" id="OQP48437.1"/>
    </source>
</evidence>